<dbReference type="Pfam" id="PF01156">
    <property type="entry name" value="IU_nuc_hydro"/>
    <property type="match status" value="1"/>
</dbReference>
<feature type="domain" description="Inosine/uridine-preferring nucleoside hydrolase" evidence="4">
    <location>
        <begin position="8"/>
        <end position="309"/>
    </location>
</feature>
<evidence type="ECO:0000259" key="4">
    <source>
        <dbReference type="Pfam" id="PF01156"/>
    </source>
</evidence>
<dbReference type="GO" id="GO:0006152">
    <property type="term" value="P:purine nucleoside catabolic process"/>
    <property type="evidence" value="ECO:0007669"/>
    <property type="project" value="TreeGrafter"/>
</dbReference>
<dbReference type="Gene3D" id="3.90.245.10">
    <property type="entry name" value="Ribonucleoside hydrolase-like"/>
    <property type="match status" value="1"/>
</dbReference>
<evidence type="ECO:0000313" key="6">
    <source>
        <dbReference type="Proteomes" id="UP001465755"/>
    </source>
</evidence>
<name>A0AAW1NWV1_9CHLO</name>
<dbReference type="InterPro" id="IPR001910">
    <property type="entry name" value="Inosine/uridine_hydrolase_dom"/>
</dbReference>
<keyword evidence="2" id="KW-0378">Hydrolase</keyword>
<dbReference type="AlphaFoldDB" id="A0AAW1NWV1"/>
<evidence type="ECO:0000256" key="2">
    <source>
        <dbReference type="ARBA" id="ARBA00022801"/>
    </source>
</evidence>
<comment type="caution">
    <text evidence="5">The sequence shown here is derived from an EMBL/GenBank/DDBJ whole genome shotgun (WGS) entry which is preliminary data.</text>
</comment>
<gene>
    <name evidence="5" type="ORF">WJX73_004601</name>
</gene>
<dbReference type="EMBL" id="JALJOQ010000084">
    <property type="protein sequence ID" value="KAK9800239.1"/>
    <property type="molecule type" value="Genomic_DNA"/>
</dbReference>
<keyword evidence="6" id="KW-1185">Reference proteome</keyword>
<accession>A0AAW1NWV1</accession>
<dbReference type="PANTHER" id="PTHR12304">
    <property type="entry name" value="INOSINE-URIDINE PREFERRING NUCLEOSIDE HYDROLASE"/>
    <property type="match status" value="1"/>
</dbReference>
<dbReference type="Proteomes" id="UP001465755">
    <property type="component" value="Unassembled WGS sequence"/>
</dbReference>
<dbReference type="InterPro" id="IPR023186">
    <property type="entry name" value="IUNH"/>
</dbReference>
<reference evidence="5 6" key="1">
    <citation type="journal article" date="2024" name="Nat. Commun.">
        <title>Phylogenomics reveals the evolutionary origins of lichenization in chlorophyte algae.</title>
        <authorList>
            <person name="Puginier C."/>
            <person name="Libourel C."/>
            <person name="Otte J."/>
            <person name="Skaloud P."/>
            <person name="Haon M."/>
            <person name="Grisel S."/>
            <person name="Petersen M."/>
            <person name="Berrin J.G."/>
            <person name="Delaux P.M."/>
            <person name="Dal Grande F."/>
            <person name="Keller J."/>
        </authorList>
    </citation>
    <scope>NUCLEOTIDE SEQUENCE [LARGE SCALE GENOMIC DNA]</scope>
    <source>
        <strain evidence="5 6">SAG 2036</strain>
    </source>
</reference>
<comment type="similarity">
    <text evidence="1">Belongs to the IUNH family.</text>
</comment>
<sequence length="319" mass="33963">MGQQPKKLIIDTDPGIDDAMAICAAFNSPEVEVIGLTTIFGNVRTPTATSNAFILLKLAGKEQIPVAEGASSTLSGLSKTRVADFVHGTDGFGNTSQAAVQGLRHEKNAAQFIVDMCTRFPGEIHILALGPLTNIALACQLDDKLGQSLASLVILGGAITINGNVNPAAEANIFGDPAAADYVFGRPLPTYLVPLDVTTQCKLSGTELTAMNGCGAYGSFLASITHFYLEYHRRVMGIDAVYLHDPTAFAAVILPDLFTWSRARLRVLTEGIGAGMTIADVGDKKWNSPNAWSERPIVQVALNVDPEGVRPAILERMLR</sequence>
<keyword evidence="3" id="KW-0326">Glycosidase</keyword>
<evidence type="ECO:0000313" key="5">
    <source>
        <dbReference type="EMBL" id="KAK9800239.1"/>
    </source>
</evidence>
<proteinExistence type="inferred from homology"/>
<dbReference type="GO" id="GO:0008477">
    <property type="term" value="F:purine nucleosidase activity"/>
    <property type="evidence" value="ECO:0007669"/>
    <property type="project" value="TreeGrafter"/>
</dbReference>
<dbReference type="CDD" id="cd02650">
    <property type="entry name" value="nuc_hydro_CaPnhB"/>
    <property type="match status" value="1"/>
</dbReference>
<evidence type="ECO:0000256" key="1">
    <source>
        <dbReference type="ARBA" id="ARBA00009176"/>
    </source>
</evidence>
<protein>
    <recommendedName>
        <fullName evidence="4">Inosine/uridine-preferring nucleoside hydrolase domain-containing protein</fullName>
    </recommendedName>
</protein>
<evidence type="ECO:0000256" key="3">
    <source>
        <dbReference type="ARBA" id="ARBA00023295"/>
    </source>
</evidence>
<organism evidence="5 6">
    <name type="scientific">Symbiochloris irregularis</name>
    <dbReference type="NCBI Taxonomy" id="706552"/>
    <lineage>
        <taxon>Eukaryota</taxon>
        <taxon>Viridiplantae</taxon>
        <taxon>Chlorophyta</taxon>
        <taxon>core chlorophytes</taxon>
        <taxon>Trebouxiophyceae</taxon>
        <taxon>Trebouxiales</taxon>
        <taxon>Trebouxiaceae</taxon>
        <taxon>Symbiochloris</taxon>
    </lineage>
</organism>
<dbReference type="InterPro" id="IPR036452">
    <property type="entry name" value="Ribo_hydro-like"/>
</dbReference>
<dbReference type="PANTHER" id="PTHR12304:SF4">
    <property type="entry name" value="URIDINE NUCLEOSIDASE"/>
    <property type="match status" value="1"/>
</dbReference>
<dbReference type="SUPFAM" id="SSF53590">
    <property type="entry name" value="Nucleoside hydrolase"/>
    <property type="match status" value="1"/>
</dbReference>
<dbReference type="GO" id="GO:0005829">
    <property type="term" value="C:cytosol"/>
    <property type="evidence" value="ECO:0007669"/>
    <property type="project" value="TreeGrafter"/>
</dbReference>